<comment type="caution">
    <text evidence="1">The sequence shown here is derived from an EMBL/GenBank/DDBJ whole genome shotgun (WGS) entry which is preliminary data.</text>
</comment>
<proteinExistence type="predicted"/>
<protein>
    <submittedName>
        <fullName evidence="1">Uncharacterized protein</fullName>
    </submittedName>
</protein>
<sequence>MSLDKVLAEPAIDFLACIQSYSAVRGKMPLMTSMPTASMRRNGKLFIEEFDVRTFFVDLNHVADHHTTSRFETVNVMRRDFGESLVRGDNSWFCGFASGYAGRRSLGWFAEDSLIDNLNRFVRIGKAVSAVDNRSAAEIALFVNNRDIATLDVMTGAGVLYNTQHNTVYNELEKLGVPFDCYLLSDFSEATLKPYKMVVMLNAFFMDSAR</sequence>
<organism evidence="1">
    <name type="scientific">bioreactor metagenome</name>
    <dbReference type="NCBI Taxonomy" id="1076179"/>
    <lineage>
        <taxon>unclassified sequences</taxon>
        <taxon>metagenomes</taxon>
        <taxon>ecological metagenomes</taxon>
    </lineage>
</organism>
<dbReference type="EMBL" id="VSSQ01046865">
    <property type="protein sequence ID" value="MPN00840.1"/>
    <property type="molecule type" value="Genomic_DNA"/>
</dbReference>
<evidence type="ECO:0000313" key="1">
    <source>
        <dbReference type="EMBL" id="MPN00840.1"/>
    </source>
</evidence>
<dbReference type="AlphaFoldDB" id="A0A645EHP5"/>
<accession>A0A645EHP5</accession>
<gene>
    <name evidence="1" type="ORF">SDC9_148038</name>
</gene>
<reference evidence="1" key="1">
    <citation type="submission" date="2019-08" db="EMBL/GenBank/DDBJ databases">
        <authorList>
            <person name="Kucharzyk K."/>
            <person name="Murdoch R.W."/>
            <person name="Higgins S."/>
            <person name="Loffler F."/>
        </authorList>
    </citation>
    <scope>NUCLEOTIDE SEQUENCE</scope>
</reference>
<name>A0A645EHP5_9ZZZZ</name>